<proteinExistence type="predicted"/>
<dbReference type="Pfam" id="PF00924">
    <property type="entry name" value="MS_channel_2nd"/>
    <property type="match status" value="1"/>
</dbReference>
<dbReference type="EMBL" id="CP031188">
    <property type="protein sequence ID" value="AXG74693.1"/>
    <property type="molecule type" value="Genomic_DNA"/>
</dbReference>
<feature type="transmembrane region" description="Helical" evidence="5">
    <location>
        <begin position="47"/>
        <end position="70"/>
    </location>
</feature>
<evidence type="ECO:0000256" key="4">
    <source>
        <dbReference type="ARBA" id="ARBA00023136"/>
    </source>
</evidence>
<dbReference type="OrthoDB" id="5705501at2"/>
<keyword evidence="8" id="KW-1185">Reference proteome</keyword>
<dbReference type="Gene3D" id="2.30.30.60">
    <property type="match status" value="1"/>
</dbReference>
<feature type="transmembrane region" description="Helical" evidence="5">
    <location>
        <begin position="6"/>
        <end position="27"/>
    </location>
</feature>
<evidence type="ECO:0000256" key="1">
    <source>
        <dbReference type="ARBA" id="ARBA00004370"/>
    </source>
</evidence>
<sequence>MFIKDHFQEGLFTVIALLVFISLRMIIRKVTKSYASKSHLSDYRAHLVSKSIDIFMSIFLILAISAIWGVNSKDLFVVMSSVFAIIGVGLFAQWSILSNITSGVILFFSFPFRIGDFIKIHDKDFPIEAQIQDIKAFHTLLRTREGEMLTYPNNLLLQKGITIVTLEKEQEKEFHD</sequence>
<dbReference type="KEGG" id="fat:DVK85_10815"/>
<reference evidence="7 8" key="1">
    <citation type="submission" date="2018-07" db="EMBL/GenBank/DDBJ databases">
        <title>Complete genome sequence of Flavobacterium arcticum type strain SM1502T.</title>
        <authorList>
            <person name="Li Y."/>
            <person name="Li D.-D."/>
        </authorList>
    </citation>
    <scope>NUCLEOTIDE SEQUENCE [LARGE SCALE GENOMIC DNA]</scope>
    <source>
        <strain evidence="7 8">SM1502</strain>
    </source>
</reference>
<name>A0A345HDN3_9FLAO</name>
<dbReference type="InterPro" id="IPR010920">
    <property type="entry name" value="LSM_dom_sf"/>
</dbReference>
<keyword evidence="2 5" id="KW-0812">Transmembrane</keyword>
<dbReference type="InterPro" id="IPR006685">
    <property type="entry name" value="MscS_channel_2nd"/>
</dbReference>
<evidence type="ECO:0000256" key="5">
    <source>
        <dbReference type="SAM" id="Phobius"/>
    </source>
</evidence>
<keyword evidence="3 5" id="KW-1133">Transmembrane helix</keyword>
<evidence type="ECO:0000313" key="8">
    <source>
        <dbReference type="Proteomes" id="UP000253951"/>
    </source>
</evidence>
<feature type="transmembrane region" description="Helical" evidence="5">
    <location>
        <begin position="82"/>
        <end position="110"/>
    </location>
</feature>
<protein>
    <submittedName>
        <fullName evidence="7">Mechanosensitive ion channel family protein</fullName>
    </submittedName>
</protein>
<organism evidence="7 8">
    <name type="scientific">Flavobacterium arcticum</name>
    <dbReference type="NCBI Taxonomy" id="1784713"/>
    <lineage>
        <taxon>Bacteria</taxon>
        <taxon>Pseudomonadati</taxon>
        <taxon>Bacteroidota</taxon>
        <taxon>Flavobacteriia</taxon>
        <taxon>Flavobacteriales</taxon>
        <taxon>Flavobacteriaceae</taxon>
        <taxon>Flavobacterium</taxon>
    </lineage>
</organism>
<evidence type="ECO:0000259" key="6">
    <source>
        <dbReference type="Pfam" id="PF00924"/>
    </source>
</evidence>
<dbReference type="AlphaFoldDB" id="A0A345HDN3"/>
<dbReference type="InterPro" id="IPR023408">
    <property type="entry name" value="MscS_beta-dom_sf"/>
</dbReference>
<comment type="subcellular location">
    <subcellularLocation>
        <location evidence="1">Membrane</location>
    </subcellularLocation>
</comment>
<dbReference type="PANTHER" id="PTHR30221">
    <property type="entry name" value="SMALL-CONDUCTANCE MECHANOSENSITIVE CHANNEL"/>
    <property type="match status" value="1"/>
</dbReference>
<gene>
    <name evidence="7" type="ORF">DVK85_10815</name>
</gene>
<dbReference type="Gene3D" id="1.10.287.1260">
    <property type="match status" value="1"/>
</dbReference>
<dbReference type="GO" id="GO:0016020">
    <property type="term" value="C:membrane"/>
    <property type="evidence" value="ECO:0007669"/>
    <property type="project" value="UniProtKB-SubCell"/>
</dbReference>
<evidence type="ECO:0000313" key="7">
    <source>
        <dbReference type="EMBL" id="AXG74693.1"/>
    </source>
</evidence>
<keyword evidence="4 5" id="KW-0472">Membrane</keyword>
<dbReference type="GO" id="GO:0008381">
    <property type="term" value="F:mechanosensitive monoatomic ion channel activity"/>
    <property type="evidence" value="ECO:0007669"/>
    <property type="project" value="InterPro"/>
</dbReference>
<dbReference type="SUPFAM" id="SSF50182">
    <property type="entry name" value="Sm-like ribonucleoproteins"/>
    <property type="match status" value="1"/>
</dbReference>
<evidence type="ECO:0000256" key="2">
    <source>
        <dbReference type="ARBA" id="ARBA00022692"/>
    </source>
</evidence>
<feature type="domain" description="Mechanosensitive ion channel MscS" evidence="6">
    <location>
        <begin position="96"/>
        <end position="161"/>
    </location>
</feature>
<dbReference type="Proteomes" id="UP000253951">
    <property type="component" value="Chromosome"/>
</dbReference>
<dbReference type="InterPro" id="IPR045275">
    <property type="entry name" value="MscS_archaea/bacteria_type"/>
</dbReference>
<evidence type="ECO:0000256" key="3">
    <source>
        <dbReference type="ARBA" id="ARBA00022989"/>
    </source>
</evidence>
<dbReference type="RefSeq" id="WP_114678451.1">
    <property type="nucleotide sequence ID" value="NZ_CP031188.1"/>
</dbReference>
<dbReference type="PANTHER" id="PTHR30221:SF8">
    <property type="entry name" value="SMALL-CONDUCTANCE MECHANOSENSITIVE CHANNEL"/>
    <property type="match status" value="1"/>
</dbReference>
<accession>A0A345HDN3</accession>